<keyword evidence="3" id="KW-1185">Reference proteome</keyword>
<proteinExistence type="predicted"/>
<feature type="transmembrane region" description="Helical" evidence="1">
    <location>
        <begin position="72"/>
        <end position="95"/>
    </location>
</feature>
<keyword evidence="1" id="KW-1133">Transmembrane helix</keyword>
<sequence>MNTTTALLIIFLLLNVVTFCLFWRDKDASRNGGWRVSEASLLQFAFFGGSLGAVAAQRLLRHKTRKEPFRSYLMTILILHAVLAPMGLIFGPTIVHMLQAG</sequence>
<evidence type="ECO:0000313" key="3">
    <source>
        <dbReference type="Proteomes" id="UP001177080"/>
    </source>
</evidence>
<dbReference type="RefSeq" id="WP_244760702.1">
    <property type="nucleotide sequence ID" value="NZ_JALJCJ010000002.1"/>
</dbReference>
<feature type="transmembrane region" description="Helical" evidence="1">
    <location>
        <begin position="42"/>
        <end position="60"/>
    </location>
</feature>
<name>A0ABT8XH35_9HYPH</name>
<organism evidence="2 3">
    <name type="scientific">Shinella curvata</name>
    <dbReference type="NCBI Taxonomy" id="1817964"/>
    <lineage>
        <taxon>Bacteria</taxon>
        <taxon>Pseudomonadati</taxon>
        <taxon>Pseudomonadota</taxon>
        <taxon>Alphaproteobacteria</taxon>
        <taxon>Hyphomicrobiales</taxon>
        <taxon>Rhizobiaceae</taxon>
        <taxon>Shinella</taxon>
    </lineage>
</organism>
<evidence type="ECO:0000313" key="2">
    <source>
        <dbReference type="EMBL" id="MDO6123052.1"/>
    </source>
</evidence>
<dbReference type="InterPro" id="IPR010718">
    <property type="entry name" value="DUF1294"/>
</dbReference>
<gene>
    <name evidence="2" type="ORF">GB928_017820</name>
</gene>
<reference evidence="2" key="1">
    <citation type="submission" date="2022-04" db="EMBL/GenBank/DDBJ databases">
        <title>Shinella lacus sp. nov., a novel member of the genus Shinella from water.</title>
        <authorList>
            <person name="Deng Y."/>
        </authorList>
    </citation>
    <scope>NUCLEOTIDE SEQUENCE</scope>
    <source>
        <strain evidence="2">JCM 31239</strain>
    </source>
</reference>
<dbReference type="Proteomes" id="UP001177080">
    <property type="component" value="Unassembled WGS sequence"/>
</dbReference>
<keyword evidence="1" id="KW-0812">Transmembrane</keyword>
<accession>A0ABT8XH35</accession>
<comment type="caution">
    <text evidence="2">The sequence shown here is derived from an EMBL/GenBank/DDBJ whole genome shotgun (WGS) entry which is preliminary data.</text>
</comment>
<protein>
    <submittedName>
        <fullName evidence="2">DUF1294 domain-containing protein</fullName>
    </submittedName>
</protein>
<dbReference type="Pfam" id="PF06961">
    <property type="entry name" value="DUF1294"/>
    <property type="match status" value="1"/>
</dbReference>
<keyword evidence="1" id="KW-0472">Membrane</keyword>
<evidence type="ECO:0000256" key="1">
    <source>
        <dbReference type="SAM" id="Phobius"/>
    </source>
</evidence>
<dbReference type="EMBL" id="WHSC02000007">
    <property type="protein sequence ID" value="MDO6123052.1"/>
    <property type="molecule type" value="Genomic_DNA"/>
</dbReference>